<dbReference type="NCBIfam" id="TIGR01653">
    <property type="entry name" value="lactococcin_972"/>
    <property type="match status" value="1"/>
</dbReference>
<sequence length="96" mass="10096">MMIKNSLKAAAAAGAIIAAVAAPAMAVSEDAEGGRWSHDVGANYVYSNYFHKKVFHSSSVEGAYWAKSGCQKDGVWAKASAKKAKTISKAYYSASC</sequence>
<dbReference type="Gene3D" id="2.60.40.2850">
    <property type="match status" value="1"/>
</dbReference>
<evidence type="ECO:0000313" key="3">
    <source>
        <dbReference type="Proteomes" id="UP000316806"/>
    </source>
</evidence>
<gene>
    <name evidence="2" type="ORF">FH965_29285</name>
</gene>
<dbReference type="RefSeq" id="WP_144321383.1">
    <property type="nucleotide sequence ID" value="NZ_CP040916.1"/>
</dbReference>
<reference evidence="2 3" key="1">
    <citation type="journal article" date="2019" name="J. Ind. Microbiol. Biotechnol.">
        <title>The complete genomic sequence of Streptomyces spectabilis NRRL-2792 and identification of secondary metabolite biosynthetic gene clusters.</title>
        <authorList>
            <person name="Sinha A."/>
            <person name="Phillips-Salemka S."/>
            <person name="Niraula T.A."/>
            <person name="Short K.A."/>
            <person name="Niraula N.P."/>
        </authorList>
    </citation>
    <scope>NUCLEOTIDE SEQUENCE [LARGE SCALE GENOMIC DNA]</scope>
    <source>
        <strain evidence="2 3">NRRL 2792</strain>
    </source>
</reference>
<dbReference type="Proteomes" id="UP000316806">
    <property type="component" value="Chromosome"/>
</dbReference>
<feature type="signal peptide" evidence="1">
    <location>
        <begin position="1"/>
        <end position="26"/>
    </location>
</feature>
<protein>
    <submittedName>
        <fullName evidence="2">Lactococcin 972 family bacteriocin</fullName>
    </submittedName>
</protein>
<keyword evidence="1" id="KW-0732">Signal</keyword>
<organism evidence="2 3">
    <name type="scientific">Streptomyces spectabilis</name>
    <dbReference type="NCBI Taxonomy" id="68270"/>
    <lineage>
        <taxon>Bacteria</taxon>
        <taxon>Bacillati</taxon>
        <taxon>Actinomycetota</taxon>
        <taxon>Actinomycetes</taxon>
        <taxon>Kitasatosporales</taxon>
        <taxon>Streptomycetaceae</taxon>
        <taxon>Streptomyces</taxon>
    </lineage>
</organism>
<feature type="chain" id="PRO_5022083436" evidence="1">
    <location>
        <begin position="27"/>
        <end position="96"/>
    </location>
</feature>
<evidence type="ECO:0000313" key="2">
    <source>
        <dbReference type="EMBL" id="QDQ14167.1"/>
    </source>
</evidence>
<proteinExistence type="predicted"/>
<dbReference type="Pfam" id="PF09683">
    <property type="entry name" value="Lactococcin_972"/>
    <property type="match status" value="1"/>
</dbReference>
<name>A0A516RET2_STRST</name>
<dbReference type="InterPro" id="IPR006540">
    <property type="entry name" value="Lactococcin_972"/>
</dbReference>
<dbReference type="EMBL" id="CP040916">
    <property type="protein sequence ID" value="QDQ14167.1"/>
    <property type="molecule type" value="Genomic_DNA"/>
</dbReference>
<dbReference type="AlphaFoldDB" id="A0A516RET2"/>
<evidence type="ECO:0000256" key="1">
    <source>
        <dbReference type="SAM" id="SignalP"/>
    </source>
</evidence>
<accession>A0A516RET2</accession>